<protein>
    <recommendedName>
        <fullName evidence="2">LPS-assembly lipoprotein LptE</fullName>
    </recommendedName>
</protein>
<dbReference type="EMBL" id="UINC01031557">
    <property type="protein sequence ID" value="SVB17792.1"/>
    <property type="molecule type" value="Genomic_DNA"/>
</dbReference>
<organism evidence="1">
    <name type="scientific">marine metagenome</name>
    <dbReference type="NCBI Taxonomy" id="408172"/>
    <lineage>
        <taxon>unclassified sequences</taxon>
        <taxon>metagenomes</taxon>
        <taxon>ecological metagenomes</taxon>
    </lineage>
</organism>
<proteinExistence type="predicted"/>
<gene>
    <name evidence="1" type="ORF">METZ01_LOCUS170646</name>
</gene>
<feature type="non-terminal residue" evidence="1">
    <location>
        <position position="1"/>
    </location>
</feature>
<dbReference type="AlphaFoldDB" id="A0A382BW94"/>
<evidence type="ECO:0000313" key="1">
    <source>
        <dbReference type="EMBL" id="SVB17792.1"/>
    </source>
</evidence>
<sequence>VKILKPRTFLYLLIYFLISFSACGYKLRDNQLNLDSQIISISFEQNEINLSFVDQFKRQTTANRIYLNQASKNSDLYLEILEHNASRYSAALGYGARTKEARLEYFLKISLHTGRYEEKIVIEIRDNSNYSFDESKILAIEEIEKQIKENFFTNAINRINFAVLNFNNEIN</sequence>
<dbReference type="Gene3D" id="3.30.160.150">
    <property type="entry name" value="Lipoprotein like domain"/>
    <property type="match status" value="1"/>
</dbReference>
<accession>A0A382BW94</accession>
<reference evidence="1" key="1">
    <citation type="submission" date="2018-05" db="EMBL/GenBank/DDBJ databases">
        <authorList>
            <person name="Lanie J.A."/>
            <person name="Ng W.-L."/>
            <person name="Kazmierczak K.M."/>
            <person name="Andrzejewski T.M."/>
            <person name="Davidsen T.M."/>
            <person name="Wayne K.J."/>
            <person name="Tettelin H."/>
            <person name="Glass J.I."/>
            <person name="Rusch D."/>
            <person name="Podicherti R."/>
            <person name="Tsui H.-C.T."/>
            <person name="Winkler M.E."/>
        </authorList>
    </citation>
    <scope>NUCLEOTIDE SEQUENCE</scope>
</reference>
<name>A0A382BW94_9ZZZZ</name>
<evidence type="ECO:0008006" key="2">
    <source>
        <dbReference type="Google" id="ProtNLM"/>
    </source>
</evidence>